<feature type="transmembrane region" description="Helical" evidence="1">
    <location>
        <begin position="20"/>
        <end position="42"/>
    </location>
</feature>
<dbReference type="PANTHER" id="PTHR36453">
    <property type="entry name" value="SECRETED PROTEIN-RELATED"/>
    <property type="match status" value="1"/>
</dbReference>
<proteinExistence type="predicted"/>
<sequence>MKNAVKNSELIRKKTYKDSLNFKIMILNKNILSYFLVLLFAFCCHVKSTAQVKFFVAPNGNDLNPGTKEAPLATLTGARDAVRAYKQKNELRTSIVIVVQDGNYEMKEPLILLPEDGGTQQFPIIYRAEEGSSPVFSGGKKIAGFTVNDEGIWEAKILECLYYNWRFDQLYVNGKRAILARTPNKGFLKIGGVKQNIWTRGTGRAPEKAEQVLSFDNINFSSLQNIANDEVDNVRFRAYHKWDFTLRFIDRLDRDSARVYTSGQGMKPWNPLFRGGRIVFENYAAALDEAGEWYQDKAGWLFYIPRPGETPENTEIIAPALENIISIDGDAASNQFVENIRFEGITFTHCHYQMPDSGSEPNQAAALINAAIMLEGAKNISFTDCEISRTGQHALWFGKGCSDSAVEHCYLNDLGGGGIYLGDFVPQQGNEHTQNIRLHNNIIQTGGQEFPSAVGVWIGHGSDNEVSHNDIGNFYYSGISVGWIWGYAESNAKRNQIKFNTIHHIGWALLSDMAAVYTLGKSEGTVISNNVVHHVHAYSYGGWGLYTDEGASDIVMENNLVYSTKTGGFHQHYGENNMIRNNIFAFAKLYQLQCTRVEEHRSFNFENNIVVFDEGVVLKGAWKTIDIQMDNNLYWNTTGDHYVFNGESFADWQKTGHDTHSLIADPLFKDVTNYNFKLKNKRHIKRIGFKPFDYASAGVYGDAKWIEKAKLPAAVTEAFDQEVEQNMQEKQ</sequence>
<name>A0A4R6GSN4_9BACT</name>
<evidence type="ECO:0000313" key="3">
    <source>
        <dbReference type="EMBL" id="TDN98389.1"/>
    </source>
</evidence>
<keyword evidence="1" id="KW-1133">Transmembrane helix</keyword>
<organism evidence="3 4">
    <name type="scientific">Sunxiuqinia elliptica</name>
    <dbReference type="NCBI Taxonomy" id="655355"/>
    <lineage>
        <taxon>Bacteria</taxon>
        <taxon>Pseudomonadati</taxon>
        <taxon>Bacteroidota</taxon>
        <taxon>Bacteroidia</taxon>
        <taxon>Marinilabiliales</taxon>
        <taxon>Prolixibacteraceae</taxon>
        <taxon>Sunxiuqinia</taxon>
    </lineage>
</organism>
<protein>
    <submittedName>
        <fullName evidence="3">Parallel beta helix pectate lyase-like protein</fullName>
    </submittedName>
</protein>
<dbReference type="GO" id="GO:0016829">
    <property type="term" value="F:lyase activity"/>
    <property type="evidence" value="ECO:0007669"/>
    <property type="project" value="UniProtKB-KW"/>
</dbReference>
<keyword evidence="1" id="KW-0472">Membrane</keyword>
<dbReference type="InterPro" id="IPR039448">
    <property type="entry name" value="Beta_helix"/>
</dbReference>
<dbReference type="Proteomes" id="UP000294848">
    <property type="component" value="Unassembled WGS sequence"/>
</dbReference>
<dbReference type="SUPFAM" id="SSF51126">
    <property type="entry name" value="Pectin lyase-like"/>
    <property type="match status" value="1"/>
</dbReference>
<evidence type="ECO:0000256" key="1">
    <source>
        <dbReference type="SAM" id="Phobius"/>
    </source>
</evidence>
<dbReference type="PANTHER" id="PTHR36453:SF1">
    <property type="entry name" value="RIGHT HANDED BETA HELIX DOMAIN-CONTAINING PROTEIN"/>
    <property type="match status" value="1"/>
</dbReference>
<dbReference type="EMBL" id="SNWI01000008">
    <property type="protein sequence ID" value="TDN98389.1"/>
    <property type="molecule type" value="Genomic_DNA"/>
</dbReference>
<accession>A0A4R6GSN4</accession>
<dbReference type="Gene3D" id="2.160.20.10">
    <property type="entry name" value="Single-stranded right-handed beta-helix, Pectin lyase-like"/>
    <property type="match status" value="2"/>
</dbReference>
<evidence type="ECO:0000313" key="4">
    <source>
        <dbReference type="Proteomes" id="UP000294848"/>
    </source>
</evidence>
<keyword evidence="1" id="KW-0812">Transmembrane</keyword>
<feature type="domain" description="Right handed beta helix" evidence="2">
    <location>
        <begin position="336"/>
        <end position="471"/>
    </location>
</feature>
<dbReference type="Pfam" id="PF13229">
    <property type="entry name" value="Beta_helix"/>
    <property type="match status" value="1"/>
</dbReference>
<keyword evidence="3" id="KW-0456">Lyase</keyword>
<gene>
    <name evidence="3" type="ORF">DET52_108177</name>
</gene>
<dbReference type="InterPro" id="IPR006626">
    <property type="entry name" value="PbH1"/>
</dbReference>
<dbReference type="AlphaFoldDB" id="A0A4R6GSN4"/>
<reference evidence="3 4" key="1">
    <citation type="submission" date="2019-03" db="EMBL/GenBank/DDBJ databases">
        <title>Freshwater and sediment microbial communities from various areas in North America, analyzing microbe dynamics in response to fracking.</title>
        <authorList>
            <person name="Lamendella R."/>
        </authorList>
    </citation>
    <scope>NUCLEOTIDE SEQUENCE [LARGE SCALE GENOMIC DNA]</scope>
    <source>
        <strain evidence="3 4">114D</strain>
    </source>
</reference>
<evidence type="ECO:0000259" key="2">
    <source>
        <dbReference type="Pfam" id="PF13229"/>
    </source>
</evidence>
<dbReference type="SMART" id="SM00710">
    <property type="entry name" value="PbH1"/>
    <property type="match status" value="8"/>
</dbReference>
<dbReference type="InterPro" id="IPR012334">
    <property type="entry name" value="Pectin_lyas_fold"/>
</dbReference>
<dbReference type="InterPro" id="IPR011050">
    <property type="entry name" value="Pectin_lyase_fold/virulence"/>
</dbReference>
<comment type="caution">
    <text evidence="3">The sequence shown here is derived from an EMBL/GenBank/DDBJ whole genome shotgun (WGS) entry which is preliminary data.</text>
</comment>